<accession>A0ACB8TT23</accession>
<dbReference type="EMBL" id="MU274934">
    <property type="protein sequence ID" value="KAI0085165.1"/>
    <property type="molecule type" value="Genomic_DNA"/>
</dbReference>
<keyword evidence="2" id="KW-1185">Reference proteome</keyword>
<protein>
    <submittedName>
        <fullName evidence="1">Uncharacterized protein</fullName>
    </submittedName>
</protein>
<sequence>MTSTNPVLPPLNGSLTLTPGFVDFHAKHNANLPWAVFPSRDGPTKLDSVSFGELAKASHRIAHRARPGREGTEGEVVGLLIHCDALLYAAIIHGLARAGLVAFPISPRLSPPAIASVLEQTNARRIISQPMLKPLLTAALSKVTLKDYAPQVEDLWSIYDVFPTLKSGSSDSVLEEGPYPERDTPFDLDEPVAVLHSSGSTGLPKAVYQTHRIVLQWASSNFCVEGRKRGLRWAAGGLPTLHAMGFVMQVIDPLGSGQAFAVFTPTEPQPPIIPTADRVLELARAAKCSAIPTVPSFIELWAQSEESVKFLASLTTILTPFQGFAGGPLSSQTGIKLVKAGVSVQSMYGSTEGGVTSGCFDYDDSQGPDASVKTSLDFEWMQFPPPAKTRFVDQGDGTYEMHYLTCETHQPAIENLPDTKGYATSDLFEPHPKKKGLWRLVGRIDDVIVLGTGEKIVPIPQESHISSSPLVAGAIMFGREKMQPGVLIEPHPSHVIKPDNEAELIEYRNKVWPVIAEANAIAPTFAKIYKEMILVADPAKPFPRAPKGTVIRKQAMALYTEAVENLYKAAEQSAETTGVGAPTSWNVDDIQAWLQEQATGLHDDISPDVSRDLFEQGFDSLSATFLRNRIISALRSLNKDAARDVSQNLVFDHPTIKQLAEAVRALASFEKISGQKSRAQHITELIEKYSADLPQVKQVQPPQNRVVLLTGSTGNIGSHILAALLGDQHISKVYTLDRTVSGEVAKERLIAAFKQRGLPVELLMDSRLAPLRGDLNVDGFGLDKPVFEEIKSSVSHIVHSAWKVDFNHGLGSFETQIAGTRRLVDFAASLPQSVSLLFTSSISVAGKWNVSSGPVPEAVLDDPEVATTSGYAASKYVVEQILARAAQKGLKTTSLRIGQVTGPATTGAWNTSDWVPILVKSSLTLGAFPSLPGSVSWIPVDVVANVVLDLVLTRQLEPRLLNVVHPRPIAWDEVFKLIKDEIGVNLPTIPYADWLAKLEAHDGETSAKTLQDIPALKLLEFFRSFSRETNAVSVEAGGLPVFSTTELQNKSETALAILPLQSNHARAWIRYWKGLGFLA</sequence>
<gene>
    <name evidence="1" type="ORF">BDY19DRAFT_909277</name>
</gene>
<evidence type="ECO:0000313" key="1">
    <source>
        <dbReference type="EMBL" id="KAI0085165.1"/>
    </source>
</evidence>
<dbReference type="Proteomes" id="UP001055072">
    <property type="component" value="Unassembled WGS sequence"/>
</dbReference>
<name>A0ACB8TT23_9APHY</name>
<reference evidence="1" key="1">
    <citation type="journal article" date="2021" name="Environ. Microbiol.">
        <title>Gene family expansions and transcriptome signatures uncover fungal adaptations to wood decay.</title>
        <authorList>
            <person name="Hage H."/>
            <person name="Miyauchi S."/>
            <person name="Viragh M."/>
            <person name="Drula E."/>
            <person name="Min B."/>
            <person name="Chaduli D."/>
            <person name="Navarro D."/>
            <person name="Favel A."/>
            <person name="Norest M."/>
            <person name="Lesage-Meessen L."/>
            <person name="Balint B."/>
            <person name="Merenyi Z."/>
            <person name="de Eugenio L."/>
            <person name="Morin E."/>
            <person name="Martinez A.T."/>
            <person name="Baldrian P."/>
            <person name="Stursova M."/>
            <person name="Martinez M.J."/>
            <person name="Novotny C."/>
            <person name="Magnuson J.K."/>
            <person name="Spatafora J.W."/>
            <person name="Maurice S."/>
            <person name="Pangilinan J."/>
            <person name="Andreopoulos W."/>
            <person name="LaButti K."/>
            <person name="Hundley H."/>
            <person name="Na H."/>
            <person name="Kuo A."/>
            <person name="Barry K."/>
            <person name="Lipzen A."/>
            <person name="Henrissat B."/>
            <person name="Riley R."/>
            <person name="Ahrendt S."/>
            <person name="Nagy L.G."/>
            <person name="Grigoriev I.V."/>
            <person name="Martin F."/>
            <person name="Rosso M.N."/>
        </authorList>
    </citation>
    <scope>NUCLEOTIDE SEQUENCE</scope>
    <source>
        <strain evidence="1">CBS 384.51</strain>
    </source>
</reference>
<organism evidence="1 2">
    <name type="scientific">Irpex rosettiformis</name>
    <dbReference type="NCBI Taxonomy" id="378272"/>
    <lineage>
        <taxon>Eukaryota</taxon>
        <taxon>Fungi</taxon>
        <taxon>Dikarya</taxon>
        <taxon>Basidiomycota</taxon>
        <taxon>Agaricomycotina</taxon>
        <taxon>Agaricomycetes</taxon>
        <taxon>Polyporales</taxon>
        <taxon>Irpicaceae</taxon>
        <taxon>Irpex</taxon>
    </lineage>
</organism>
<evidence type="ECO:0000313" key="2">
    <source>
        <dbReference type="Proteomes" id="UP001055072"/>
    </source>
</evidence>
<comment type="caution">
    <text evidence="1">The sequence shown here is derived from an EMBL/GenBank/DDBJ whole genome shotgun (WGS) entry which is preliminary data.</text>
</comment>
<proteinExistence type="predicted"/>